<evidence type="ECO:0000256" key="1">
    <source>
        <dbReference type="SAM" id="Coils"/>
    </source>
</evidence>
<feature type="coiled-coil region" evidence="1">
    <location>
        <begin position="280"/>
        <end position="343"/>
    </location>
</feature>
<dbReference type="EMBL" id="JALLPB020000040">
    <property type="protein sequence ID" value="KAL3823319.1"/>
    <property type="molecule type" value="Genomic_DNA"/>
</dbReference>
<accession>A0ABD3SFL5</accession>
<dbReference type="Proteomes" id="UP001530377">
    <property type="component" value="Unassembled WGS sequence"/>
</dbReference>
<dbReference type="Gene3D" id="1.10.287.1490">
    <property type="match status" value="1"/>
</dbReference>
<keyword evidence="1" id="KW-0175">Coiled coil</keyword>
<organism evidence="2 3">
    <name type="scientific">Cyclostephanos tholiformis</name>
    <dbReference type="NCBI Taxonomy" id="382380"/>
    <lineage>
        <taxon>Eukaryota</taxon>
        <taxon>Sar</taxon>
        <taxon>Stramenopiles</taxon>
        <taxon>Ochrophyta</taxon>
        <taxon>Bacillariophyta</taxon>
        <taxon>Coscinodiscophyceae</taxon>
        <taxon>Thalassiosirophycidae</taxon>
        <taxon>Stephanodiscales</taxon>
        <taxon>Stephanodiscaceae</taxon>
        <taxon>Cyclostephanos</taxon>
    </lineage>
</organism>
<dbReference type="SUPFAM" id="SSF57997">
    <property type="entry name" value="Tropomyosin"/>
    <property type="match status" value="1"/>
</dbReference>
<gene>
    <name evidence="2" type="ORF">ACHAXA_010454</name>
</gene>
<name>A0ABD3SFL5_9STRA</name>
<evidence type="ECO:0000313" key="3">
    <source>
        <dbReference type="Proteomes" id="UP001530377"/>
    </source>
</evidence>
<feature type="coiled-coil region" evidence="1">
    <location>
        <begin position="105"/>
        <end position="209"/>
    </location>
</feature>
<proteinExistence type="predicted"/>
<dbReference type="AlphaFoldDB" id="A0ABD3SFL5"/>
<evidence type="ECO:0000313" key="2">
    <source>
        <dbReference type="EMBL" id="KAL3823319.1"/>
    </source>
</evidence>
<sequence length="347" mass="38946">MRELLSSVQSLRAVTEEKEDICAKYAKANERLLEMDDVVNQLSTTAADLYAAREEAATMTTRIERFESSIDSLTSQRDTAMSRLTEILAGIDDNDRILNSLTLERDGLVSNVEECRGAIARLEAEKVDAASKMSGLQDTVNTLQGQVERLSAMLNAAEAKDESARKQVADLTSQVSDLTAERDKSATRVEEFKSELSILQSTLDCVKAERDAALTRAEEILSRDSHTKQMVEVLNSEKNGLTTQIEECIKRLYAENDKSTEPITGLDVPSMKSNDSMSTIERLQDQLREKDVQISKLMRDKEKLEAYTKQTLLIFQQKYFSTTQDFKAQLKTKTQKIHALENELRGG</sequence>
<protein>
    <submittedName>
        <fullName evidence="2">Uncharacterized protein</fullName>
    </submittedName>
</protein>
<keyword evidence="3" id="KW-1185">Reference proteome</keyword>
<comment type="caution">
    <text evidence="2">The sequence shown here is derived from an EMBL/GenBank/DDBJ whole genome shotgun (WGS) entry which is preliminary data.</text>
</comment>
<reference evidence="2 3" key="1">
    <citation type="submission" date="2024-10" db="EMBL/GenBank/DDBJ databases">
        <title>Updated reference genomes for cyclostephanoid diatoms.</title>
        <authorList>
            <person name="Roberts W.R."/>
            <person name="Alverson A.J."/>
        </authorList>
    </citation>
    <scope>NUCLEOTIDE SEQUENCE [LARGE SCALE GENOMIC DNA]</scope>
    <source>
        <strain evidence="2 3">AJA228-03</strain>
    </source>
</reference>